<gene>
    <name evidence="2" type="ORF">D3H66_22390</name>
</gene>
<dbReference type="EMBL" id="VTZD01000030">
    <property type="protein sequence ID" value="KAA1141259.1"/>
    <property type="molecule type" value="Genomic_DNA"/>
</dbReference>
<dbReference type="AlphaFoldDB" id="A0A5B0SVI4"/>
<evidence type="ECO:0000313" key="2">
    <source>
        <dbReference type="EMBL" id="KAA1141259.1"/>
    </source>
</evidence>
<dbReference type="RefSeq" id="WP_103014579.1">
    <property type="nucleotide sequence ID" value="NZ_CBCXYL010000008.1"/>
</dbReference>
<evidence type="ECO:0000313" key="3">
    <source>
        <dbReference type="Proteomes" id="UP000323297"/>
    </source>
</evidence>
<name>A0A5B0SVI4_9ENTR</name>
<feature type="chain" id="PRO_5022664195" evidence="1">
    <location>
        <begin position="21"/>
        <end position="116"/>
    </location>
</feature>
<proteinExistence type="predicted"/>
<accession>A0A5B0SVI4</accession>
<keyword evidence="1" id="KW-0732">Signal</keyword>
<evidence type="ECO:0000256" key="1">
    <source>
        <dbReference type="SAM" id="SignalP"/>
    </source>
</evidence>
<dbReference type="Proteomes" id="UP000323297">
    <property type="component" value="Unassembled WGS sequence"/>
</dbReference>
<sequence length="116" mass="12393">MKKLIIIAALVASSAAPAYAISEAYRQQLQHEHKTQVSDANAPVHASKTTPVHVNKLGVDFKRGADGIAYINGKPAANDENSAEAQSYSAGLISVIVYKNGKINAMKEGKYLGRLK</sequence>
<comment type="caution">
    <text evidence="2">The sequence shown here is derived from an EMBL/GenBank/DDBJ whole genome shotgun (WGS) entry which is preliminary data.</text>
</comment>
<reference evidence="2 3" key="1">
    <citation type="submission" date="2019-08" db="EMBL/GenBank/DDBJ databases">
        <title>Draft genome sequence of Citrobacter portucalensis strain isolated from green turtle.</title>
        <authorList>
            <person name="Fernandes M.R."/>
            <person name="Sellera F.P."/>
            <person name="Goldeberg D.W."/>
            <person name="Costa D.C."/>
            <person name="Lincopan N."/>
        </authorList>
    </citation>
    <scope>NUCLEOTIDE SEQUENCE [LARGE SCALE GENOMIC DNA]</scope>
    <source>
        <strain evidence="2 3">TV06</strain>
    </source>
</reference>
<organism evidence="2 3">
    <name type="scientific">Citrobacter portucalensis</name>
    <dbReference type="NCBI Taxonomy" id="1639133"/>
    <lineage>
        <taxon>Bacteria</taxon>
        <taxon>Pseudomonadati</taxon>
        <taxon>Pseudomonadota</taxon>
        <taxon>Gammaproteobacteria</taxon>
        <taxon>Enterobacterales</taxon>
        <taxon>Enterobacteriaceae</taxon>
        <taxon>Citrobacter</taxon>
        <taxon>Citrobacter freundii complex</taxon>
    </lineage>
</organism>
<feature type="signal peptide" evidence="1">
    <location>
        <begin position="1"/>
        <end position="20"/>
    </location>
</feature>
<protein>
    <submittedName>
        <fullName evidence="2">Uncharacterized protein</fullName>
    </submittedName>
</protein>